<organism evidence="1 2">
    <name type="scientific">Avena sativa</name>
    <name type="common">Oat</name>
    <dbReference type="NCBI Taxonomy" id="4498"/>
    <lineage>
        <taxon>Eukaryota</taxon>
        <taxon>Viridiplantae</taxon>
        <taxon>Streptophyta</taxon>
        <taxon>Embryophyta</taxon>
        <taxon>Tracheophyta</taxon>
        <taxon>Spermatophyta</taxon>
        <taxon>Magnoliopsida</taxon>
        <taxon>Liliopsida</taxon>
        <taxon>Poales</taxon>
        <taxon>Poaceae</taxon>
        <taxon>BOP clade</taxon>
        <taxon>Pooideae</taxon>
        <taxon>Poodae</taxon>
        <taxon>Poeae</taxon>
        <taxon>Poeae Chloroplast Group 1 (Aveneae type)</taxon>
        <taxon>Aveninae</taxon>
        <taxon>Avena</taxon>
    </lineage>
</organism>
<evidence type="ECO:0000313" key="2">
    <source>
        <dbReference type="Proteomes" id="UP001732700"/>
    </source>
</evidence>
<reference evidence="1" key="2">
    <citation type="submission" date="2025-09" db="UniProtKB">
        <authorList>
            <consortium name="EnsemblPlants"/>
        </authorList>
    </citation>
    <scope>IDENTIFICATION</scope>
</reference>
<sequence length="522" mass="56481">MVTNSQYLSVYNQSAPHRAMAEKITTDTETEPPAMDTTELEIPGEVQYPSPPLLVPPRRPTPRRMLYLSNLDDQRFLRFSIKYLYVFPAAAAAAVPAAALRAALGEALVEYYPLAGRLRHGEDGEEGKLVVECNAEGALFAEGSLPGLAAADFLRGGGARPHRSWRKLLYRVDAHSFVAVPPLVVQVTHLGCGGMVLCTAINHCLCDGVGTAQFLHAWARAARSPDMAAAGNHPVVHDRRALRPRCPPRVEFPHPEYQCHDAVADHDDAPSLLAHLLGQPLAPVSLTFTAGRLAHLKKQLLASSPALKRCTSFEALAATVWRAWVRALDPPAPLRVKLLFSVNARRRLTPELPDGYYGNGFVLGCAESTAAQVAVEADTATVVRLVQEAKERVDDAYVRSMVDLLEERRGAKPDLSASLVISAWTRLGLEDLDFGAGAAAHMGPLTSEIYCVFVPVAGDPGGVTVLVSVPQAATDRFEHYCCNPMDARGVEETGGGAMAGNGMLERDEKQQPCHGHEIKIDY</sequence>
<protein>
    <submittedName>
        <fullName evidence="1">Uncharacterized protein</fullName>
    </submittedName>
</protein>
<reference evidence="1" key="1">
    <citation type="submission" date="2021-05" db="EMBL/GenBank/DDBJ databases">
        <authorList>
            <person name="Scholz U."/>
            <person name="Mascher M."/>
            <person name="Fiebig A."/>
        </authorList>
    </citation>
    <scope>NUCLEOTIDE SEQUENCE [LARGE SCALE GENOMIC DNA]</scope>
</reference>
<evidence type="ECO:0000313" key="1">
    <source>
        <dbReference type="EnsemblPlants" id="AVESA.00010b.r2.1CG0115780.1.CDS"/>
    </source>
</evidence>
<keyword evidence="2" id="KW-1185">Reference proteome</keyword>
<dbReference type="EnsemblPlants" id="AVESA.00010b.r2.1CG0115780.1">
    <property type="protein sequence ID" value="AVESA.00010b.r2.1CG0115780.1.CDS"/>
    <property type="gene ID" value="AVESA.00010b.r2.1CG0115780"/>
</dbReference>
<dbReference type="Proteomes" id="UP001732700">
    <property type="component" value="Chromosome 1C"/>
</dbReference>
<accession>A0ACD5TRW1</accession>
<name>A0ACD5TRW1_AVESA</name>
<proteinExistence type="predicted"/>